<dbReference type="NCBIfam" id="TIGR01727">
    <property type="entry name" value="oligo_HPY"/>
    <property type="match status" value="1"/>
</dbReference>
<evidence type="ECO:0000256" key="2">
    <source>
        <dbReference type="ARBA" id="ARBA00022448"/>
    </source>
</evidence>
<dbReference type="InterPro" id="IPR050319">
    <property type="entry name" value="ABC_transp_ATP-bind"/>
</dbReference>
<dbReference type="InterPro" id="IPR017871">
    <property type="entry name" value="ABC_transporter-like_CS"/>
</dbReference>
<sequence length="390" mass="41043">MAGSGTAHLRGEEALLSVRELVVEYPTGGGVVQAVSKVSFDVLPGRTLGIVGESGCGKSTTGRAVLRLDRLTAGEITFAGERIDGVSENRMRELRRSIQMIFQDPVGSLNPRRAVRDIVVEGLAVAGVPKSERATASAEVLSQVGLGGERFADMLPRQLSGGQAQRVAIGRALALRPRLLICDEPVSALDVSVQAQILNLIEELKAEFDLTVVFIAHDLGVVRAVSDDVLVMYLGKVCEFGDADLVYDQPAHPYTRALLDSVPLTDAGRGFTGPALEGDLPSPLAPPSGCRFRTRCPRAEERCEAEEPPVLEIRPGQFAACHFPLTPVTVAVSAAPADTAVEPEPTPTADATPTPTPDATLTAQPTSTNEAEPATGQKTTKVLSGPDATG</sequence>
<organism evidence="7 8">
    <name type="scientific">Parafrankia irregularis</name>
    <dbReference type="NCBI Taxonomy" id="795642"/>
    <lineage>
        <taxon>Bacteria</taxon>
        <taxon>Bacillati</taxon>
        <taxon>Actinomycetota</taxon>
        <taxon>Actinomycetes</taxon>
        <taxon>Frankiales</taxon>
        <taxon>Frankiaceae</taxon>
        <taxon>Parafrankia</taxon>
    </lineage>
</organism>
<dbReference type="Gene3D" id="3.40.50.300">
    <property type="entry name" value="P-loop containing nucleotide triphosphate hydrolases"/>
    <property type="match status" value="1"/>
</dbReference>
<keyword evidence="2" id="KW-0813">Transport</keyword>
<accession>A0A0S4QGC9</accession>
<evidence type="ECO:0000256" key="1">
    <source>
        <dbReference type="ARBA" id="ARBA00005417"/>
    </source>
</evidence>
<keyword evidence="3" id="KW-0547">Nucleotide-binding</keyword>
<keyword evidence="8" id="KW-1185">Reference proteome</keyword>
<feature type="region of interest" description="Disordered" evidence="5">
    <location>
        <begin position="338"/>
        <end position="390"/>
    </location>
</feature>
<dbReference type="SUPFAM" id="SSF52540">
    <property type="entry name" value="P-loop containing nucleoside triphosphate hydrolases"/>
    <property type="match status" value="1"/>
</dbReference>
<name>A0A0S4QGC9_9ACTN</name>
<dbReference type="GO" id="GO:0016887">
    <property type="term" value="F:ATP hydrolysis activity"/>
    <property type="evidence" value="ECO:0007669"/>
    <property type="project" value="InterPro"/>
</dbReference>
<comment type="similarity">
    <text evidence="1">Belongs to the ABC transporter superfamily.</text>
</comment>
<dbReference type="PROSITE" id="PS00211">
    <property type="entry name" value="ABC_TRANSPORTER_1"/>
    <property type="match status" value="1"/>
</dbReference>
<evidence type="ECO:0000313" key="7">
    <source>
        <dbReference type="EMBL" id="CUU54593.1"/>
    </source>
</evidence>
<dbReference type="GO" id="GO:0005524">
    <property type="term" value="F:ATP binding"/>
    <property type="evidence" value="ECO:0007669"/>
    <property type="project" value="UniProtKB-KW"/>
</dbReference>
<reference evidence="8" key="1">
    <citation type="submission" date="2015-11" db="EMBL/GenBank/DDBJ databases">
        <authorList>
            <person name="Varghese N."/>
        </authorList>
    </citation>
    <scope>NUCLEOTIDE SEQUENCE [LARGE SCALE GENOMIC DNA]</scope>
    <source>
        <strain evidence="8">DSM 45899</strain>
    </source>
</reference>
<dbReference type="InterPro" id="IPR003439">
    <property type="entry name" value="ABC_transporter-like_ATP-bd"/>
</dbReference>
<feature type="compositionally biased region" description="Low complexity" evidence="5">
    <location>
        <begin position="338"/>
        <end position="366"/>
    </location>
</feature>
<dbReference type="InterPro" id="IPR027417">
    <property type="entry name" value="P-loop_NTPase"/>
</dbReference>
<feature type="domain" description="ABC transporter" evidence="6">
    <location>
        <begin position="16"/>
        <end position="259"/>
    </location>
</feature>
<evidence type="ECO:0000313" key="8">
    <source>
        <dbReference type="Proteomes" id="UP000198802"/>
    </source>
</evidence>
<evidence type="ECO:0000256" key="5">
    <source>
        <dbReference type="SAM" id="MobiDB-lite"/>
    </source>
</evidence>
<protein>
    <submittedName>
        <fullName evidence="7">Peptide/nickel transport system ATP-binding protein</fullName>
    </submittedName>
</protein>
<gene>
    <name evidence="7" type="ORF">Ga0074812_10383</name>
</gene>
<dbReference type="GO" id="GO:0055085">
    <property type="term" value="P:transmembrane transport"/>
    <property type="evidence" value="ECO:0007669"/>
    <property type="project" value="UniProtKB-ARBA"/>
</dbReference>
<dbReference type="FunFam" id="3.40.50.300:FF:000016">
    <property type="entry name" value="Oligopeptide ABC transporter ATP-binding component"/>
    <property type="match status" value="1"/>
</dbReference>
<dbReference type="GO" id="GO:0015833">
    <property type="term" value="P:peptide transport"/>
    <property type="evidence" value="ECO:0007669"/>
    <property type="project" value="InterPro"/>
</dbReference>
<dbReference type="EMBL" id="FAOZ01000003">
    <property type="protein sequence ID" value="CUU54593.1"/>
    <property type="molecule type" value="Genomic_DNA"/>
</dbReference>
<evidence type="ECO:0000256" key="4">
    <source>
        <dbReference type="ARBA" id="ARBA00022840"/>
    </source>
</evidence>
<dbReference type="PROSITE" id="PS50893">
    <property type="entry name" value="ABC_TRANSPORTER_2"/>
    <property type="match status" value="1"/>
</dbReference>
<evidence type="ECO:0000259" key="6">
    <source>
        <dbReference type="PROSITE" id="PS50893"/>
    </source>
</evidence>
<dbReference type="CDD" id="cd03257">
    <property type="entry name" value="ABC_NikE_OppD_transporters"/>
    <property type="match status" value="1"/>
</dbReference>
<evidence type="ECO:0000256" key="3">
    <source>
        <dbReference type="ARBA" id="ARBA00022741"/>
    </source>
</evidence>
<keyword evidence="4 7" id="KW-0067">ATP-binding</keyword>
<dbReference type="InterPro" id="IPR013563">
    <property type="entry name" value="Oligopep_ABC_C"/>
</dbReference>
<dbReference type="PANTHER" id="PTHR43776:SF7">
    <property type="entry name" value="D,D-DIPEPTIDE TRANSPORT ATP-BINDING PROTEIN DDPF-RELATED"/>
    <property type="match status" value="1"/>
</dbReference>
<dbReference type="Pfam" id="PF08352">
    <property type="entry name" value="oligo_HPY"/>
    <property type="match status" value="1"/>
</dbReference>
<dbReference type="PANTHER" id="PTHR43776">
    <property type="entry name" value="TRANSPORT ATP-BINDING PROTEIN"/>
    <property type="match status" value="1"/>
</dbReference>
<dbReference type="AlphaFoldDB" id="A0A0S4QGC9"/>
<dbReference type="InterPro" id="IPR003593">
    <property type="entry name" value="AAA+_ATPase"/>
</dbReference>
<dbReference type="SMART" id="SM00382">
    <property type="entry name" value="AAA"/>
    <property type="match status" value="1"/>
</dbReference>
<dbReference type="Proteomes" id="UP000198802">
    <property type="component" value="Unassembled WGS sequence"/>
</dbReference>
<proteinExistence type="inferred from homology"/>
<dbReference type="Pfam" id="PF00005">
    <property type="entry name" value="ABC_tran"/>
    <property type="match status" value="1"/>
</dbReference>